<sequence length="359" mass="39479">MKKIIIVGSGIVGSAIAYELSNNSEFDITLIDEKNPGTGATGAALGILMAIISLKTKGRAWKLRELSLKRYKTLISELENFTGLSIPHNRQGIVKLLFTEEELQRYAKLAQFRASQGYKLDIWDQSLLKFHCPEINTSSIVGAVYSPDDWQVSPTFLTKALVKGASMKGVRCIFGEKVKGLNIRSENHTEVILENQSLSADIVIIATGLGTSSLLESLHIPIEIKPVLGQALLVKYDQWQSKEDFNPVITGNDIHIAPMGNNEFWLGATVEFPDSKGEVIAKDQLLQNLRSDAIAFCPSLAQAPIMLSWTGKRPRPEGKSAPIIEKLEPYKNIILATGHYRNGVLLAPATALIIKEMIT</sequence>
<dbReference type="Gene3D" id="3.30.9.10">
    <property type="entry name" value="D-Amino Acid Oxidase, subunit A, domain 2"/>
    <property type="match status" value="1"/>
</dbReference>
<dbReference type="RefSeq" id="WP_155084245.1">
    <property type="nucleotide sequence ID" value="NZ_WMIA01000017.1"/>
</dbReference>
<dbReference type="AlphaFoldDB" id="A0A844H091"/>
<comment type="caution">
    <text evidence="3">The sequence shown here is derived from an EMBL/GenBank/DDBJ whole genome shotgun (WGS) entry which is preliminary data.</text>
</comment>
<dbReference type="EMBL" id="WMIA01000017">
    <property type="protein sequence ID" value="MTF39795.1"/>
    <property type="molecule type" value="Genomic_DNA"/>
</dbReference>
<dbReference type="GO" id="GO:0005737">
    <property type="term" value="C:cytoplasm"/>
    <property type="evidence" value="ECO:0007669"/>
    <property type="project" value="TreeGrafter"/>
</dbReference>
<dbReference type="InterPro" id="IPR006076">
    <property type="entry name" value="FAD-dep_OxRdtase"/>
</dbReference>
<dbReference type="PANTHER" id="PTHR13847">
    <property type="entry name" value="SARCOSINE DEHYDROGENASE-RELATED"/>
    <property type="match status" value="1"/>
</dbReference>
<dbReference type="Pfam" id="PF01266">
    <property type="entry name" value="DAO"/>
    <property type="match status" value="1"/>
</dbReference>
<dbReference type="SUPFAM" id="SSF51905">
    <property type="entry name" value="FAD/NAD(P)-binding domain"/>
    <property type="match status" value="1"/>
</dbReference>
<accession>A0A844H091</accession>
<dbReference type="InterPro" id="IPR036188">
    <property type="entry name" value="FAD/NAD-bd_sf"/>
</dbReference>
<organism evidence="3 4">
    <name type="scientific">Cyanobacterium aponinum 0216</name>
    <dbReference type="NCBI Taxonomy" id="2676140"/>
    <lineage>
        <taxon>Bacteria</taxon>
        <taxon>Bacillati</taxon>
        <taxon>Cyanobacteriota</taxon>
        <taxon>Cyanophyceae</taxon>
        <taxon>Oscillatoriophycideae</taxon>
        <taxon>Chroococcales</taxon>
        <taxon>Geminocystaceae</taxon>
        <taxon>Cyanobacterium</taxon>
    </lineage>
</organism>
<feature type="domain" description="FAD dependent oxidoreductase" evidence="2">
    <location>
        <begin position="3"/>
        <end position="356"/>
    </location>
</feature>
<dbReference type="PANTHER" id="PTHR13847:SF289">
    <property type="entry name" value="GLYCINE OXIDASE"/>
    <property type="match status" value="1"/>
</dbReference>
<dbReference type="GO" id="GO:0016491">
    <property type="term" value="F:oxidoreductase activity"/>
    <property type="evidence" value="ECO:0007669"/>
    <property type="project" value="UniProtKB-KW"/>
</dbReference>
<dbReference type="Proteomes" id="UP000437131">
    <property type="component" value="Unassembled WGS sequence"/>
</dbReference>
<evidence type="ECO:0000313" key="4">
    <source>
        <dbReference type="Proteomes" id="UP000437131"/>
    </source>
</evidence>
<protein>
    <submittedName>
        <fullName evidence="3">FAD-dependent oxidoreductase</fullName>
    </submittedName>
</protein>
<keyword evidence="1" id="KW-0560">Oxidoreductase</keyword>
<reference evidence="3 4" key="1">
    <citation type="submission" date="2019-11" db="EMBL/GenBank/DDBJ databases">
        <title>Isolation of a new High Light Tolerant Cyanobacteria.</title>
        <authorList>
            <person name="Dobson Z."/>
            <person name="Vaughn N."/>
            <person name="Vaughn M."/>
            <person name="Fromme P."/>
            <person name="Mazor Y."/>
        </authorList>
    </citation>
    <scope>NUCLEOTIDE SEQUENCE [LARGE SCALE GENOMIC DNA]</scope>
    <source>
        <strain evidence="3 4">0216</strain>
    </source>
</reference>
<evidence type="ECO:0000259" key="2">
    <source>
        <dbReference type="Pfam" id="PF01266"/>
    </source>
</evidence>
<dbReference type="Gene3D" id="3.50.50.60">
    <property type="entry name" value="FAD/NAD(P)-binding domain"/>
    <property type="match status" value="1"/>
</dbReference>
<evidence type="ECO:0000313" key="3">
    <source>
        <dbReference type="EMBL" id="MTF39795.1"/>
    </source>
</evidence>
<dbReference type="SUPFAM" id="SSF54373">
    <property type="entry name" value="FAD-linked reductases, C-terminal domain"/>
    <property type="match status" value="1"/>
</dbReference>
<evidence type="ECO:0000256" key="1">
    <source>
        <dbReference type="ARBA" id="ARBA00023002"/>
    </source>
</evidence>
<proteinExistence type="predicted"/>
<name>A0A844H091_9CHRO</name>
<gene>
    <name evidence="3" type="ORF">GGC33_12785</name>
</gene>